<dbReference type="Proteomes" id="UP000501534">
    <property type="component" value="Chromosome"/>
</dbReference>
<protein>
    <submittedName>
        <fullName evidence="2">Uncharacterized protein</fullName>
    </submittedName>
</protein>
<name>A0A6M4GTR7_9PROT</name>
<accession>A0A6M4GTR7</accession>
<feature type="region of interest" description="Disordered" evidence="1">
    <location>
        <begin position="146"/>
        <end position="172"/>
    </location>
</feature>
<gene>
    <name evidence="2" type="ORF">DSM104443_01778</name>
</gene>
<organism evidence="2 3">
    <name type="scientific">Usitatibacter rugosus</name>
    <dbReference type="NCBI Taxonomy" id="2732067"/>
    <lineage>
        <taxon>Bacteria</taxon>
        <taxon>Pseudomonadati</taxon>
        <taxon>Pseudomonadota</taxon>
        <taxon>Betaproteobacteria</taxon>
        <taxon>Nitrosomonadales</taxon>
        <taxon>Usitatibacteraceae</taxon>
        <taxon>Usitatibacter</taxon>
    </lineage>
</organism>
<dbReference type="AlphaFoldDB" id="A0A6M4GTR7"/>
<dbReference type="KEGG" id="uru:DSM104443_01778"/>
<evidence type="ECO:0000313" key="2">
    <source>
        <dbReference type="EMBL" id="QJR10710.1"/>
    </source>
</evidence>
<sequence length="172" mass="19074">MWPFNSSRKRRQDRTFNAAVLVMLGAHYDERLTDVEKQRVEAEIARMLTGLGSDFRGPIATNWAVDAAFRAAAMATVGIKLMGDLAWSKLMEPWPEDDIPESSLWTNGQSAVDIRFLSGFRPMDPATEEAKRYLRSLGLEIPEIGPWSLPRTDGLGTIGPGEAPKARSKPNS</sequence>
<proteinExistence type="predicted"/>
<dbReference type="EMBL" id="CP053069">
    <property type="protein sequence ID" value="QJR10710.1"/>
    <property type="molecule type" value="Genomic_DNA"/>
</dbReference>
<evidence type="ECO:0000313" key="3">
    <source>
        <dbReference type="Proteomes" id="UP000501534"/>
    </source>
</evidence>
<reference evidence="2 3" key="1">
    <citation type="submission" date="2020-04" db="EMBL/GenBank/DDBJ databases">
        <title>Usitatibacter rugosus gen. nov., sp. nov. and Usitatibacter palustris sp. nov., novel members of Usitatibacteraceae fam. nov. within the order Nitrosomonadales isolated from soil.</title>
        <authorList>
            <person name="Huber K.J."/>
            <person name="Neumann-Schaal M."/>
            <person name="Geppert A."/>
            <person name="Luckner M."/>
            <person name="Wanner G."/>
            <person name="Overmann J."/>
        </authorList>
    </citation>
    <scope>NUCLEOTIDE SEQUENCE [LARGE SCALE GENOMIC DNA]</scope>
    <source>
        <strain evidence="2 3">0125_3</strain>
    </source>
</reference>
<evidence type="ECO:0000256" key="1">
    <source>
        <dbReference type="SAM" id="MobiDB-lite"/>
    </source>
</evidence>
<keyword evidence="3" id="KW-1185">Reference proteome</keyword>